<reference evidence="1" key="1">
    <citation type="submission" date="2020-08" db="EMBL/GenBank/DDBJ databases">
        <title>Genome public.</title>
        <authorList>
            <person name="Liu C."/>
            <person name="Sun Q."/>
        </authorList>
    </citation>
    <scope>NUCLEOTIDE SEQUENCE</scope>
    <source>
        <strain evidence="1">NSJ-44</strain>
    </source>
</reference>
<dbReference type="EMBL" id="JACRSO010000001">
    <property type="protein sequence ID" value="MBC8528109.1"/>
    <property type="molecule type" value="Genomic_DNA"/>
</dbReference>
<protein>
    <recommendedName>
        <fullName evidence="3">DUF2007 domain-containing protein</fullName>
    </recommendedName>
</protein>
<dbReference type="AlphaFoldDB" id="A0A926HL47"/>
<evidence type="ECO:0000313" key="1">
    <source>
        <dbReference type="EMBL" id="MBC8528109.1"/>
    </source>
</evidence>
<keyword evidence="2" id="KW-1185">Reference proteome</keyword>
<dbReference type="Proteomes" id="UP000654279">
    <property type="component" value="Unassembled WGS sequence"/>
</dbReference>
<gene>
    <name evidence="1" type="ORF">H8699_01475</name>
</gene>
<evidence type="ECO:0008006" key="3">
    <source>
        <dbReference type="Google" id="ProtNLM"/>
    </source>
</evidence>
<comment type="caution">
    <text evidence="1">The sequence shown here is derived from an EMBL/GenBank/DDBJ whole genome shotgun (WGS) entry which is preliminary data.</text>
</comment>
<evidence type="ECO:0000313" key="2">
    <source>
        <dbReference type="Proteomes" id="UP000654279"/>
    </source>
</evidence>
<organism evidence="1 2">
    <name type="scientific">Luoshenia tenuis</name>
    <dbReference type="NCBI Taxonomy" id="2763654"/>
    <lineage>
        <taxon>Bacteria</taxon>
        <taxon>Bacillati</taxon>
        <taxon>Bacillota</taxon>
        <taxon>Clostridia</taxon>
        <taxon>Christensenellales</taxon>
        <taxon>Christensenellaceae</taxon>
        <taxon>Luoshenia</taxon>
    </lineage>
</organism>
<dbReference type="RefSeq" id="WP_249284158.1">
    <property type="nucleotide sequence ID" value="NZ_JACRSO010000001.1"/>
</dbReference>
<name>A0A926HL47_9FIRM</name>
<accession>A0A926HL47</accession>
<proteinExistence type="predicted"/>
<sequence length="92" mass="10262">MNAFNRAELYFTRSMPEQARITGILAQNGIEYQVICRSRDAAAFMPEGPGPGGQRSACGQDLAHYYQYRVYVRRKDLARARFLTGLAAGGSR</sequence>